<evidence type="ECO:0000313" key="1">
    <source>
        <dbReference type="EMBL" id="TDF72530.1"/>
    </source>
</evidence>
<dbReference type="Proteomes" id="UP000294588">
    <property type="component" value="Unassembled WGS sequence"/>
</dbReference>
<reference evidence="1" key="1">
    <citation type="submission" date="2019-03" db="EMBL/GenBank/DDBJ databases">
        <title>Candidatus Syntrophosphaera thermopropionivorans: a novel player in syntrophic propionate oxidation during anaerobic digestion.</title>
        <authorList>
            <person name="Dyksma S."/>
        </authorList>
    </citation>
    <scope>NUCLEOTIDE SEQUENCE</scope>
    <source>
        <strain evidence="1">W5</strain>
    </source>
</reference>
<organism evidence="1 2">
    <name type="scientific">Candidatus Syntrophosphaera thermopropionivorans</name>
    <dbReference type="NCBI Taxonomy" id="2593015"/>
    <lineage>
        <taxon>Bacteria</taxon>
        <taxon>Pseudomonadati</taxon>
        <taxon>Candidatus Cloacimonadota</taxon>
        <taxon>Candidatus Cloacimonadia</taxon>
        <taxon>Candidatus Cloacimonadales</taxon>
        <taxon>Candidatus Cloacimonadaceae</taxon>
        <taxon>Candidatus Syntrophosphaera</taxon>
    </lineage>
</organism>
<gene>
    <name evidence="1" type="ORF">E0946_06580</name>
</gene>
<comment type="caution">
    <text evidence="1">The sequence shown here is derived from an EMBL/GenBank/DDBJ whole genome shotgun (WGS) entry which is preliminary data.</text>
</comment>
<accession>A0AC61QHV0</accession>
<proteinExistence type="predicted"/>
<evidence type="ECO:0000313" key="2">
    <source>
        <dbReference type="Proteomes" id="UP000294588"/>
    </source>
</evidence>
<keyword evidence="2" id="KW-1185">Reference proteome</keyword>
<name>A0AC61QHV0_9BACT</name>
<protein>
    <submittedName>
        <fullName evidence="1">Uncharacterized protein</fullName>
    </submittedName>
</protein>
<sequence>MPITILPNLITLHLYHKSYFWRTTQKQEIDYIEESNNLYMACEIKWNPRRKPRFSKTFCDNYPLSETRVINPENLGDWIS</sequence>
<dbReference type="EMBL" id="SMOG01000028">
    <property type="protein sequence ID" value="TDF72530.1"/>
    <property type="molecule type" value="Genomic_DNA"/>
</dbReference>